<sequence length="400" mass="42434">MPDSHFLPTALPTGHSDVFGPLPGGERPLWQGRCAVAEYAFAAAASLPRWALPESTEVLVTDNRVLYAYTRSESPDDLEVTSGELRWLYPQHLRVQPGARTTGRAAAAAQIQLVCAASDDSFPALVFAGGDLGTIGDADKLANLIRHAIARFRVDHAEQLGLSTPQARMLSRLLIGPEFSNFQGGEGQTVTMLGALPVHRPADPGPAAGPELDVAVYEPRRLAMDDADHDSLLLASLHQDIPPRYEPQPQDSASSPADSGTRMRLPGNRPGLAADEARALRAAAAEQATHVNQPDLASRAADLAARIASLVSTADDRAADQAVADRAAAEQAAAERAAAERVRAVEEVDLSEVPTTDLTARAAHVRRAAARFATNAAKGKAGVRRPEPEIGSNTRGQRPR</sequence>
<feature type="region of interest" description="Disordered" evidence="1">
    <location>
        <begin position="374"/>
        <end position="400"/>
    </location>
</feature>
<reference evidence="2" key="1">
    <citation type="submission" date="2021-03" db="EMBL/GenBank/DDBJ databases">
        <title>Whole genome shotgun sequence of Actinoplanes auranticolor NBRC 12245.</title>
        <authorList>
            <person name="Komaki H."/>
            <person name="Tamura T."/>
        </authorList>
    </citation>
    <scope>NUCLEOTIDE SEQUENCE</scope>
    <source>
        <strain evidence="2">NBRC 12245</strain>
    </source>
</reference>
<accession>A0A919SJ69</accession>
<dbReference type="AlphaFoldDB" id="A0A919SJ69"/>
<proteinExistence type="predicted"/>
<evidence type="ECO:0000313" key="2">
    <source>
        <dbReference type="EMBL" id="GIM72704.1"/>
    </source>
</evidence>
<organism evidence="2 3">
    <name type="scientific">Actinoplanes auranticolor</name>
    <dbReference type="NCBI Taxonomy" id="47988"/>
    <lineage>
        <taxon>Bacteria</taxon>
        <taxon>Bacillati</taxon>
        <taxon>Actinomycetota</taxon>
        <taxon>Actinomycetes</taxon>
        <taxon>Micromonosporales</taxon>
        <taxon>Micromonosporaceae</taxon>
        <taxon>Actinoplanes</taxon>
    </lineage>
</organism>
<dbReference type="Proteomes" id="UP000681340">
    <property type="component" value="Unassembled WGS sequence"/>
</dbReference>
<evidence type="ECO:0000313" key="3">
    <source>
        <dbReference type="Proteomes" id="UP000681340"/>
    </source>
</evidence>
<feature type="region of interest" description="Disordered" evidence="1">
    <location>
        <begin position="241"/>
        <end position="270"/>
    </location>
</feature>
<comment type="caution">
    <text evidence="2">The sequence shown here is derived from an EMBL/GenBank/DDBJ whole genome shotgun (WGS) entry which is preliminary data.</text>
</comment>
<feature type="compositionally biased region" description="Polar residues" evidence="1">
    <location>
        <begin position="249"/>
        <end position="258"/>
    </location>
</feature>
<evidence type="ECO:0000256" key="1">
    <source>
        <dbReference type="SAM" id="MobiDB-lite"/>
    </source>
</evidence>
<dbReference type="EMBL" id="BOQL01000042">
    <property type="protein sequence ID" value="GIM72704.1"/>
    <property type="molecule type" value="Genomic_DNA"/>
</dbReference>
<gene>
    <name evidence="2" type="ORF">Aau02nite_52340</name>
</gene>
<name>A0A919SJ69_9ACTN</name>
<protein>
    <submittedName>
        <fullName evidence="2">Uncharacterized protein</fullName>
    </submittedName>
</protein>
<keyword evidence="3" id="KW-1185">Reference proteome</keyword>
<feature type="compositionally biased region" description="Polar residues" evidence="1">
    <location>
        <begin position="391"/>
        <end position="400"/>
    </location>
</feature>
<dbReference type="RefSeq" id="WP_212991162.1">
    <property type="nucleotide sequence ID" value="NZ_BAABEA010000002.1"/>
</dbReference>